<evidence type="ECO:0000313" key="2">
    <source>
        <dbReference type="Proteomes" id="UP000805193"/>
    </source>
</evidence>
<proteinExistence type="predicted"/>
<reference evidence="1 2" key="1">
    <citation type="journal article" date="2020" name="Cell">
        <title>Large-Scale Comparative Analyses of Tick Genomes Elucidate Their Genetic Diversity and Vector Capacities.</title>
        <authorList>
            <consortium name="Tick Genome and Microbiome Consortium (TIGMIC)"/>
            <person name="Jia N."/>
            <person name="Wang J."/>
            <person name="Shi W."/>
            <person name="Du L."/>
            <person name="Sun Y."/>
            <person name="Zhan W."/>
            <person name="Jiang J.F."/>
            <person name="Wang Q."/>
            <person name="Zhang B."/>
            <person name="Ji P."/>
            <person name="Bell-Sakyi L."/>
            <person name="Cui X.M."/>
            <person name="Yuan T.T."/>
            <person name="Jiang B.G."/>
            <person name="Yang W.F."/>
            <person name="Lam T.T."/>
            <person name="Chang Q.C."/>
            <person name="Ding S.J."/>
            <person name="Wang X.J."/>
            <person name="Zhu J.G."/>
            <person name="Ruan X.D."/>
            <person name="Zhao L."/>
            <person name="Wei J.T."/>
            <person name="Ye R.Z."/>
            <person name="Que T.C."/>
            <person name="Du C.H."/>
            <person name="Zhou Y.H."/>
            <person name="Cheng J.X."/>
            <person name="Dai P.F."/>
            <person name="Guo W.B."/>
            <person name="Han X.H."/>
            <person name="Huang E.J."/>
            <person name="Li L.F."/>
            <person name="Wei W."/>
            <person name="Gao Y.C."/>
            <person name="Liu J.Z."/>
            <person name="Shao H.Z."/>
            <person name="Wang X."/>
            <person name="Wang C.C."/>
            <person name="Yang T.C."/>
            <person name="Huo Q.B."/>
            <person name="Li W."/>
            <person name="Chen H.Y."/>
            <person name="Chen S.E."/>
            <person name="Zhou L.G."/>
            <person name="Ni X.B."/>
            <person name="Tian J.H."/>
            <person name="Sheng Y."/>
            <person name="Liu T."/>
            <person name="Pan Y.S."/>
            <person name="Xia L.Y."/>
            <person name="Li J."/>
            <person name="Zhao F."/>
            <person name="Cao W.C."/>
        </authorList>
    </citation>
    <scope>NUCLEOTIDE SEQUENCE [LARGE SCALE GENOMIC DNA]</scope>
    <source>
        <strain evidence="1">Iper-2018</strain>
    </source>
</reference>
<evidence type="ECO:0000313" key="1">
    <source>
        <dbReference type="EMBL" id="KAG0413999.1"/>
    </source>
</evidence>
<keyword evidence="2" id="KW-1185">Reference proteome</keyword>
<accession>A0AC60P427</accession>
<name>A0AC60P427_IXOPE</name>
<comment type="caution">
    <text evidence="1">The sequence shown here is derived from an EMBL/GenBank/DDBJ whole genome shotgun (WGS) entry which is preliminary data.</text>
</comment>
<dbReference type="EMBL" id="JABSTQ010011215">
    <property type="protein sequence ID" value="KAG0413999.1"/>
    <property type="molecule type" value="Genomic_DNA"/>
</dbReference>
<protein>
    <submittedName>
        <fullName evidence="1">Uncharacterized protein</fullName>
    </submittedName>
</protein>
<sequence length="2513" mass="283474">MRRRPVRAAAALLSWLAVWSVVRARPDEIRDRQVFNVSGSPYEIKRDIVVVDGGELVIEPGVELRFAPGVGIFVNGALKAQGTQSRKISMTVLQETESLWEPSGSRARAGHSITQQNITVQWPAVRLTDGDVPLRGRLQLLHRDKWWSVCTRSKNWTEHDVHVVCRQLGFSGGLLQGWLPRHNDSRQFMFASPECTGQEQRLDQCPGWTHKQLGSGICDFQLDIEISCEQTLQEQANRHWRGLQFDLAKTLPEMMFNGRVNTQVSQSILEHVKMEYAGRQHDGNATAAIQVYGMPPVMRNLEVRWSAYHGLNVTMPNEPFEIHQSTFKENRGYGIFVNSSKGQIHLSGVTVMNNGAEGIVYAQHEIKLGSNMLLCDSSQSPDVRYPQVFVYDKRNSKTNCLRVLKAPRPDLTVTVHFKNMMRYDGPNRLKGGTVTVWNGEIREEQYLLAKFDIDNSTRPQSVSSSQGASLTVDFQPLVIPYPYTTVAPEMSFVMEAVLTVGKAYDLNMTDCIVSGNNGRGVWLRDAIAGISILDSSILHNSHVAGVHVDGGVGDVLINASDVSMNQGDGINVTYAGGYKHIERTQINRNSRRGIAFWFNETSTRIPFNFTTHIVKSVVSLNGDVGVLFGNVCRADAFWNVSLNRFGNNGDAAILYQSCWNKSKANSRSLDTLLISNNYFECPEEDGGCSKLAISMKPALNVRASIMHNSFKNHKSGVIWIENKDHEEFLESYSERVAEVEVAENHFVGNSGIFVARIGVVQGSKVQSLRFHHNKLEENVIQQPFAHLKPRSKVAAVVVVTSNNTVVTRNLFRNPNSHYELGSQLEDHNSIIDASLNYWGLDYGDDDVSLKIYNRIFDRKDRYNLAPVQFLQYLLTGSDLDAKEQISFNFERDKIMRFRQVGSFEIGGEVFGEVNLEPGEYTVKKDIFVRPGSRLLIKPGTTLRFEQSIGMMVQGRLESDGTEGQITYTSGVMMPAMSDIVDMADAEDVEPLGFGKLRLSAGNEGTIQVTDNGTTGGVCTYGFSVEDAALVCQQLGMVLSPQDWLMEAASQASSGGTGRVLFSNVRCNELDTDFLKCKHEVLGEDFEDSCASEVGIRCVSPSWSGIRLGVHAESSILKNSLIEKAGQLDFATHAFKPALQVDFNNHILERLIVRDNIDTGIGLMWNDIFKDIRNPSLKFSRIQNNRNHGILTRSQGVDITDNSISKNGGGGIWYDPVFTKSEHRDAIRWVGDKVTTLSGTLRLNPEERRYVRIESTTPNVIQEFQVNCEEKRAIGIMVVDPFRDDSTEVLLMRRGPNFLEESAPLWDVRQNLTSFPLRETGFIVTLRYQSGPMPKGGILLMMSAVQPLGQGQWLEYKPNLHIERNMITECKWGFGSNHYNRDIGPDQSAYYHRYSNETIVLLENRIASSRQSAVFVSSPLWDPLTSSLAEIVYNLTGNVIENNGGGIRHYSRDLRSSNNLFHWIVNTTKFTNNRGGLDLRLPYVWNYNENYTHSVVISNGTFRGNQNFGARIDGHFARFNATGNRFENNDCQSGGGVFTVAGMEKEMLIQDNYFLNNRGNSLNNAVNVAFNWWGSLNASDIKARIFDFDDWNGYAAADFSPYLARAEVGGPLLTYDGSDEWGSRIDMSKPFGGRVFRSLTLYGRSAPYIIKSDLTILPNATMTILEGAELQFYPSVGILVLECASNGIDIIASPGYQYIHAVNITHNRGTGVNFLTLNGQTSTADRLNYAPLGPVDLPYNVFGLVDICDNNKEFPVDGRVLLYYKYDNRPVECVKIFTSKSRLLQKIGFRMLQFNLFNSTEFSPQPDSISIFDGDIFNITVRRIGHITVGDHLKENVSQTTFYRSRETTLSVKLHATGASGMNGFIAEVVAIPLQTITARDSKHNITASYFLKNRRGAVTYRSAGEITPILTLHSNRFEQNGDALFGNFSSSEAAVFFDIQNSMEMHVLRNLFLRNQGGVRIFVGSTNYVSALKGYLHNNLFTENTNRESLYVRSGESGIYQYLHVHRNYFARDDAAFRDNLVFEKVNFNFSENMVVECKGFRQMSVLGFERTQSTGQLVYRNWIWDNDATQPYLKATLLAASSGQRFNDNYFLNRFNYFEMITANNTEQENNSYVEAEKNWWGFKETSAVVGRIYDRSDQPELLEVRFQPHLAHNDTVISGNCMGGWEMIEDTCFLYIPGPMTHDEAKRFCQLDASSMPYLKQKLPKLMQYISTWQEDFDWSYERIWVQSLDIPLDQCAVLYRGSVWAHDCSDRLPFLCERAQEIVVRSDYWYQEPVSITAMSLLGVLLICVLICLGFWWCKSQERHKQHLQRQNSIRASIRSASNRSLDHEALFADLGYKRRIERAIREAGSQPHLDDVHPTKHNGSTDSVSKQYTYDLEDSRSYDDTLQEVRNPVLDYSSEIEEKFPMPAPAEIKIAVNPQQPTFDLTYENRGYTDRSVGGYDDSLDASRDWSSGTDSTLDMKRSLETPRAAAMDPSDNTFRGLDPYPQPQPDSYSNNGNYYRRQPLETAM</sequence>
<organism evidence="1 2">
    <name type="scientific">Ixodes persulcatus</name>
    <name type="common">Taiga tick</name>
    <dbReference type="NCBI Taxonomy" id="34615"/>
    <lineage>
        <taxon>Eukaryota</taxon>
        <taxon>Metazoa</taxon>
        <taxon>Ecdysozoa</taxon>
        <taxon>Arthropoda</taxon>
        <taxon>Chelicerata</taxon>
        <taxon>Arachnida</taxon>
        <taxon>Acari</taxon>
        <taxon>Parasitiformes</taxon>
        <taxon>Ixodida</taxon>
        <taxon>Ixodoidea</taxon>
        <taxon>Ixodidae</taxon>
        <taxon>Ixodinae</taxon>
        <taxon>Ixodes</taxon>
    </lineage>
</organism>
<gene>
    <name evidence="1" type="ORF">HPB47_008864</name>
</gene>
<dbReference type="Proteomes" id="UP000805193">
    <property type="component" value="Unassembled WGS sequence"/>
</dbReference>